<feature type="transmembrane region" description="Helical" evidence="6">
    <location>
        <begin position="42"/>
        <end position="65"/>
    </location>
</feature>
<name>A0A6A0HDQ2_HYAAZ</name>
<dbReference type="GO" id="GO:0050909">
    <property type="term" value="P:sensory perception of taste"/>
    <property type="evidence" value="ECO:0007669"/>
    <property type="project" value="InterPro"/>
</dbReference>
<feature type="transmembrane region" description="Helical" evidence="6">
    <location>
        <begin position="236"/>
        <end position="261"/>
    </location>
</feature>
<feature type="transmembrane region" description="Helical" evidence="6">
    <location>
        <begin position="155"/>
        <end position="177"/>
    </location>
</feature>
<evidence type="ECO:0000313" key="7">
    <source>
        <dbReference type="EMBL" id="KAA0203424.1"/>
    </source>
</evidence>
<reference evidence="7" key="1">
    <citation type="submission" date="2014-08" db="EMBL/GenBank/DDBJ databases">
        <authorList>
            <person name="Murali S."/>
            <person name="Richards S."/>
            <person name="Bandaranaike D."/>
            <person name="Bellair M."/>
            <person name="Blankenburg K."/>
            <person name="Chao H."/>
            <person name="Dinh H."/>
            <person name="Doddapaneni H."/>
            <person name="Dugan-Rocha S."/>
            <person name="Elkadiri S."/>
            <person name="Gnanaolivu R."/>
            <person name="Hughes D."/>
            <person name="Lee S."/>
            <person name="Li M."/>
            <person name="Ming W."/>
            <person name="Munidasa M."/>
            <person name="Muniz J."/>
            <person name="Nguyen L."/>
            <person name="Osuji N."/>
            <person name="Pu L.-L."/>
            <person name="Puazo M."/>
            <person name="Skinner E."/>
            <person name="Qu C."/>
            <person name="Quiroz J."/>
            <person name="Raj R."/>
            <person name="Weissenberger G."/>
            <person name="Xin Y."/>
            <person name="Zou X."/>
            <person name="Han Y."/>
            <person name="Worley K."/>
            <person name="Muzny D."/>
            <person name="Gibbs R."/>
        </authorList>
    </citation>
    <scope>NUCLEOTIDE SEQUENCE</scope>
    <source>
        <strain evidence="7">HAZT.00-mixed</strain>
        <tissue evidence="7">Whole organism</tissue>
    </source>
</reference>
<sequence length="390" mass="43963">MFGPKFEMRSMLLWSFGLGRALGLAPYENVNGVFMKSQVRKGIGIAMQSVMFISVLHKISVFIDILSVMESNTYNIVQTLHFPCYYGMMMLVSYHFMASSAHTVRIMRYLKISSSTLNSVSKSQYIALGIIGTAVCQQWIYSYQHYSYQQAATMYILFVNCGNNLIYLSYVGLPFIFHSLMKLLTIDLMNATSRVPFGKLGKYSDNRTEVQAKLALATVRIRVMKIRRVVTDTQKAFPGVVLGAIVFDQYQLVLIVLFALVDTRSHHTTLNAIFYIFPTILQLYLILDSQTEYLKVCEEGVQRVRKLTAAAGRLEQQKAEAMWQLHGIKAELKSMPRFSVFGLFELGRHCLLSMGSIALTYVIIAVQFTTSNSPVTCKAFAATANFSAEV</sequence>
<reference evidence="7" key="3">
    <citation type="submission" date="2019-06" db="EMBL/GenBank/DDBJ databases">
        <authorList>
            <person name="Poynton C."/>
            <person name="Hasenbein S."/>
            <person name="Benoit J.B."/>
            <person name="Sepulveda M.S."/>
            <person name="Poelchau M.F."/>
            <person name="Murali S.C."/>
            <person name="Chen S."/>
            <person name="Glastad K.M."/>
            <person name="Werren J.H."/>
            <person name="Vineis J.H."/>
            <person name="Bowen J.L."/>
            <person name="Friedrich M."/>
            <person name="Jones J."/>
            <person name="Robertson H.M."/>
            <person name="Feyereisen R."/>
            <person name="Mechler-Hickson A."/>
            <person name="Mathers N."/>
            <person name="Lee C.E."/>
            <person name="Colbourne J.K."/>
            <person name="Biales A."/>
            <person name="Johnston J.S."/>
            <person name="Wellborn G.A."/>
            <person name="Rosendale A.J."/>
            <person name="Cridge A.G."/>
            <person name="Munoz-Torres M.C."/>
            <person name="Bain P.A."/>
            <person name="Manny A.R."/>
            <person name="Major K.M."/>
            <person name="Lambert F.N."/>
            <person name="Vulpe C.D."/>
            <person name="Tuck P."/>
            <person name="Blalock B.J."/>
            <person name="Lin Y.-Y."/>
            <person name="Smith M.E."/>
            <person name="Ochoa-Acuna H."/>
            <person name="Chen M.-J.M."/>
            <person name="Childers C.P."/>
            <person name="Qu J."/>
            <person name="Dugan S."/>
            <person name="Lee S.L."/>
            <person name="Chao H."/>
            <person name="Dinh H."/>
            <person name="Han Y."/>
            <person name="Doddapaneni H."/>
            <person name="Worley K.C."/>
            <person name="Muzny D.M."/>
            <person name="Gibbs R.A."/>
            <person name="Richards S."/>
        </authorList>
    </citation>
    <scope>NUCLEOTIDE SEQUENCE</scope>
    <source>
        <strain evidence="7">HAZT.00-mixed</strain>
        <tissue evidence="7">Whole organism</tissue>
    </source>
</reference>
<organism evidence="7">
    <name type="scientific">Hyalella azteca</name>
    <name type="common">Amphipod</name>
    <dbReference type="NCBI Taxonomy" id="294128"/>
    <lineage>
        <taxon>Eukaryota</taxon>
        <taxon>Metazoa</taxon>
        <taxon>Ecdysozoa</taxon>
        <taxon>Arthropoda</taxon>
        <taxon>Crustacea</taxon>
        <taxon>Multicrustacea</taxon>
        <taxon>Malacostraca</taxon>
        <taxon>Eumalacostraca</taxon>
        <taxon>Peracarida</taxon>
        <taxon>Amphipoda</taxon>
        <taxon>Senticaudata</taxon>
        <taxon>Talitrida</taxon>
        <taxon>Talitroidea</taxon>
        <taxon>Hyalellidae</taxon>
        <taxon>Hyalella</taxon>
    </lineage>
</organism>
<dbReference type="GO" id="GO:0005886">
    <property type="term" value="C:plasma membrane"/>
    <property type="evidence" value="ECO:0007669"/>
    <property type="project" value="UniProtKB-SubCell"/>
</dbReference>
<keyword evidence="3 6" id="KW-0812">Transmembrane</keyword>
<evidence type="ECO:0000256" key="5">
    <source>
        <dbReference type="ARBA" id="ARBA00023136"/>
    </source>
</evidence>
<dbReference type="AlphaFoldDB" id="A0A6A0HDQ2"/>
<keyword evidence="2" id="KW-1003">Cell membrane</keyword>
<protein>
    <submittedName>
        <fullName evidence="7">Gustatory receptor 43</fullName>
    </submittedName>
</protein>
<reference evidence="7" key="2">
    <citation type="journal article" date="2018" name="Environ. Sci. Technol.">
        <title>The Toxicogenome of Hyalella azteca: A Model for Sediment Ecotoxicology and Evolutionary Toxicology.</title>
        <authorList>
            <person name="Poynton H.C."/>
            <person name="Hasenbein S."/>
            <person name="Benoit J.B."/>
            <person name="Sepulveda M.S."/>
            <person name="Poelchau M.F."/>
            <person name="Hughes D.S.T."/>
            <person name="Murali S.C."/>
            <person name="Chen S."/>
            <person name="Glastad K.M."/>
            <person name="Goodisman M.A.D."/>
            <person name="Werren J.H."/>
            <person name="Vineis J.H."/>
            <person name="Bowen J.L."/>
            <person name="Friedrich M."/>
            <person name="Jones J."/>
            <person name="Robertson H.M."/>
            <person name="Feyereisen R."/>
            <person name="Mechler-Hickson A."/>
            <person name="Mathers N."/>
            <person name="Lee C.E."/>
            <person name="Colbourne J.K."/>
            <person name="Biales A."/>
            <person name="Johnston J.S."/>
            <person name="Wellborn G.A."/>
            <person name="Rosendale A.J."/>
            <person name="Cridge A.G."/>
            <person name="Munoz-Torres M.C."/>
            <person name="Bain P.A."/>
            <person name="Manny A.R."/>
            <person name="Major K.M."/>
            <person name="Lambert F.N."/>
            <person name="Vulpe C.D."/>
            <person name="Tuck P."/>
            <person name="Blalock B.J."/>
            <person name="Lin Y.Y."/>
            <person name="Smith M.E."/>
            <person name="Ochoa-Acuna H."/>
            <person name="Chen M.M."/>
            <person name="Childers C.P."/>
            <person name="Qu J."/>
            <person name="Dugan S."/>
            <person name="Lee S.L."/>
            <person name="Chao H."/>
            <person name="Dinh H."/>
            <person name="Han Y."/>
            <person name="Doddapaneni H."/>
            <person name="Worley K.C."/>
            <person name="Muzny D.M."/>
            <person name="Gibbs R.A."/>
            <person name="Richards S."/>
        </authorList>
    </citation>
    <scope>NUCLEOTIDE SEQUENCE</scope>
    <source>
        <strain evidence="7">HAZT.00-mixed</strain>
        <tissue evidence="7">Whole organism</tissue>
    </source>
</reference>
<keyword evidence="5 6" id="KW-0472">Membrane</keyword>
<evidence type="ECO:0000256" key="4">
    <source>
        <dbReference type="ARBA" id="ARBA00022989"/>
    </source>
</evidence>
<proteinExistence type="predicted"/>
<keyword evidence="7" id="KW-0675">Receptor</keyword>
<feature type="transmembrane region" description="Helical" evidence="6">
    <location>
        <begin position="267"/>
        <end position="287"/>
    </location>
</feature>
<dbReference type="InterPro" id="IPR013604">
    <property type="entry name" value="7TM_chemorcpt"/>
</dbReference>
<keyword evidence="4 6" id="KW-1133">Transmembrane helix</keyword>
<dbReference type="Pfam" id="PF08395">
    <property type="entry name" value="7tm_7"/>
    <property type="match status" value="1"/>
</dbReference>
<evidence type="ECO:0000256" key="2">
    <source>
        <dbReference type="ARBA" id="ARBA00022475"/>
    </source>
</evidence>
<evidence type="ECO:0000256" key="3">
    <source>
        <dbReference type="ARBA" id="ARBA00022692"/>
    </source>
</evidence>
<dbReference type="EMBL" id="JQDR03001718">
    <property type="protein sequence ID" value="KAA0203424.1"/>
    <property type="molecule type" value="Genomic_DNA"/>
</dbReference>
<comment type="subcellular location">
    <subcellularLocation>
        <location evidence="1">Cell membrane</location>
        <topology evidence="1">Multi-pass membrane protein</topology>
    </subcellularLocation>
</comment>
<evidence type="ECO:0000256" key="6">
    <source>
        <dbReference type="SAM" id="Phobius"/>
    </source>
</evidence>
<feature type="transmembrane region" description="Helical" evidence="6">
    <location>
        <begin position="125"/>
        <end position="143"/>
    </location>
</feature>
<accession>A0A6A0HDQ2</accession>
<comment type="caution">
    <text evidence="7">The sequence shown here is derived from an EMBL/GenBank/DDBJ whole genome shotgun (WGS) entry which is preliminary data.</text>
</comment>
<dbReference type="Proteomes" id="UP000711488">
    <property type="component" value="Unassembled WGS sequence"/>
</dbReference>
<gene>
    <name evidence="7" type="ORF">HAZT_HAZT012218</name>
</gene>
<evidence type="ECO:0000256" key="1">
    <source>
        <dbReference type="ARBA" id="ARBA00004651"/>
    </source>
</evidence>
<feature type="transmembrane region" description="Helical" evidence="6">
    <location>
        <begin position="85"/>
        <end position="104"/>
    </location>
</feature>